<evidence type="ECO:0000313" key="1">
    <source>
        <dbReference type="EMBL" id="KAF4951773.1"/>
    </source>
</evidence>
<accession>A0A8H4T5U1</accession>
<dbReference type="EMBL" id="JABFAI010000167">
    <property type="protein sequence ID" value="KAF4951773.1"/>
    <property type="molecule type" value="Genomic_DNA"/>
</dbReference>
<dbReference type="Proteomes" id="UP000604273">
    <property type="component" value="Unassembled WGS sequence"/>
</dbReference>
<keyword evidence="2" id="KW-1185">Reference proteome</keyword>
<organism evidence="1 2">
    <name type="scientific">Fusarium gaditjirri</name>
    <dbReference type="NCBI Taxonomy" id="282569"/>
    <lineage>
        <taxon>Eukaryota</taxon>
        <taxon>Fungi</taxon>
        <taxon>Dikarya</taxon>
        <taxon>Ascomycota</taxon>
        <taxon>Pezizomycotina</taxon>
        <taxon>Sordariomycetes</taxon>
        <taxon>Hypocreomycetidae</taxon>
        <taxon>Hypocreales</taxon>
        <taxon>Nectriaceae</taxon>
        <taxon>Fusarium</taxon>
        <taxon>Fusarium nisikadoi species complex</taxon>
    </lineage>
</organism>
<evidence type="ECO:0000313" key="2">
    <source>
        <dbReference type="Proteomes" id="UP000604273"/>
    </source>
</evidence>
<comment type="caution">
    <text evidence="1">The sequence shown here is derived from an EMBL/GenBank/DDBJ whole genome shotgun (WGS) entry which is preliminary data.</text>
</comment>
<proteinExistence type="predicted"/>
<sequence length="130" mass="14315">MWLVEAEHDTGIASPKFDARTTACSGSPTSVGMQNSLISILPREEVHMRLWSMAGVDLQSSCAPRRPPCECVSAQSRVHLKHCIAAPKPNRQKQASRRPVEMRLALPAWPVIEASRILSPNDAELYNTIG</sequence>
<dbReference type="AlphaFoldDB" id="A0A8H4T5U1"/>
<reference evidence="1" key="2">
    <citation type="submission" date="2020-05" db="EMBL/GenBank/DDBJ databases">
        <authorList>
            <person name="Kim H.-S."/>
            <person name="Proctor R.H."/>
            <person name="Brown D.W."/>
        </authorList>
    </citation>
    <scope>NUCLEOTIDE SEQUENCE</scope>
    <source>
        <strain evidence="1">NRRL 45417</strain>
    </source>
</reference>
<gene>
    <name evidence="1" type="ORF">FGADI_7236</name>
</gene>
<reference evidence="1" key="1">
    <citation type="journal article" date="2020" name="BMC Genomics">
        <title>Correction to: Identification and distribution of gene clusters required for synthesis of sphingolipid metabolism inhibitors in diverse species of the filamentous fungus Fusarium.</title>
        <authorList>
            <person name="Kim H.S."/>
            <person name="Lohmar J.M."/>
            <person name="Busman M."/>
            <person name="Brown D.W."/>
            <person name="Naumann T.A."/>
            <person name="Divon H.H."/>
            <person name="Lysoe E."/>
            <person name="Uhlig S."/>
            <person name="Proctor R.H."/>
        </authorList>
    </citation>
    <scope>NUCLEOTIDE SEQUENCE</scope>
    <source>
        <strain evidence="1">NRRL 45417</strain>
    </source>
</reference>
<protein>
    <submittedName>
        <fullName evidence="1">Uncharacterized protein</fullName>
    </submittedName>
</protein>
<name>A0A8H4T5U1_9HYPO</name>